<feature type="transmembrane region" description="Helical" evidence="10">
    <location>
        <begin position="521"/>
        <end position="540"/>
    </location>
</feature>
<dbReference type="GO" id="GO:0005524">
    <property type="term" value="F:ATP binding"/>
    <property type="evidence" value="ECO:0007669"/>
    <property type="project" value="UniProtKB-KW"/>
</dbReference>
<evidence type="ECO:0000256" key="2">
    <source>
        <dbReference type="ARBA" id="ARBA00022448"/>
    </source>
</evidence>
<dbReference type="Gene3D" id="1.20.1560.10">
    <property type="entry name" value="ABC transporter type 1, transmembrane domain"/>
    <property type="match status" value="1"/>
</dbReference>
<name>A0A7R9U7Y8_9STRA</name>
<accession>A0A7R9U7Y8</accession>
<keyword evidence="4" id="KW-0547">Nucleotide-binding</keyword>
<evidence type="ECO:0008006" key="14">
    <source>
        <dbReference type="Google" id="ProtNLM"/>
    </source>
</evidence>
<evidence type="ECO:0000313" key="13">
    <source>
        <dbReference type="EMBL" id="CAD8257712.1"/>
    </source>
</evidence>
<gene>
    <name evidence="13" type="ORF">PPYR1160_LOCUS7205</name>
</gene>
<keyword evidence="7 10" id="KW-0472">Membrane</keyword>
<feature type="transmembrane region" description="Helical" evidence="10">
    <location>
        <begin position="169"/>
        <end position="193"/>
    </location>
</feature>
<dbReference type="SMART" id="SM00382">
    <property type="entry name" value="AAA"/>
    <property type="match status" value="1"/>
</dbReference>
<dbReference type="InterPro" id="IPR011527">
    <property type="entry name" value="ABC1_TM_dom"/>
</dbReference>
<organism evidence="13">
    <name type="scientific">Pinguiococcus pyrenoidosus</name>
    <dbReference type="NCBI Taxonomy" id="172671"/>
    <lineage>
        <taxon>Eukaryota</taxon>
        <taxon>Sar</taxon>
        <taxon>Stramenopiles</taxon>
        <taxon>Ochrophyta</taxon>
        <taxon>Pinguiophyceae</taxon>
        <taxon>Pinguiochrysidales</taxon>
        <taxon>Pinguiochrysidaceae</taxon>
        <taxon>Pinguiococcus</taxon>
    </lineage>
</organism>
<evidence type="ECO:0000256" key="9">
    <source>
        <dbReference type="SAM" id="MobiDB-lite"/>
    </source>
</evidence>
<dbReference type="EMBL" id="HBEA01009375">
    <property type="protein sequence ID" value="CAD8257712.1"/>
    <property type="molecule type" value="Transcribed_RNA"/>
</dbReference>
<evidence type="ECO:0000256" key="4">
    <source>
        <dbReference type="ARBA" id="ARBA00022741"/>
    </source>
</evidence>
<evidence type="ECO:0000256" key="10">
    <source>
        <dbReference type="SAM" id="Phobius"/>
    </source>
</evidence>
<feature type="domain" description="ABC transporter" evidence="11">
    <location>
        <begin position="578"/>
        <end position="812"/>
    </location>
</feature>
<evidence type="ECO:0000256" key="7">
    <source>
        <dbReference type="ARBA" id="ARBA00023136"/>
    </source>
</evidence>
<sequence>MESVARLPPTPRAVPCSAVSSPLSLLPGVVSVCARRRMDAPKLGAPSKAADVEGATQVGRHFWKLAALLFGVEVLSGATLVVVGVTIGLDGLYPYSFRESVLDVEVFLFVVGLLSFLLGTPRDFLSADEVLLDSNAKYLRTCGFHALLVAFCFVKAALFRWTWASSPVIAAATACLGYALILSFSAALVVRLARDTCEEERRDQSVLYHRLLGEDEEAGAGEDEQKKELGALEILKTLKPYFWPRSIRGRIFVMLTWLCVGSSKVCNVVAPIFLSNAANHVNDGDTGPAVRQIAIFGALLFLGKTFKEGQSLAYLRVAQAAFVDLAEDTFNHVHSLSLGWHLKKKLGEVVRVTDRGISACDTLMRYGVLYLGPAILETLAVCILFLTYFNYWPLAVLCFVSVLVYAIITVKLTLWRKQFRSRMNKADNEWHDKLTDSLVNYETVKYFTNERYEVQRFLNAVYNYQAFNVEVLASLSALNVTQQLILNSCLIGALVLSAIAIQDGTMDIGNFVAVNTWVLNLFTPLNFLGTVYNAIVTAWVDLKNLSQLFAEEPDIFDSPHAKALPKMPFDPAHPGLGLSFENVTFVYKENDRGIRNITFRVAAGTTTAIVGTTGAGKTTISRLLFRFYDPSSGSIRLDGEDIRNVTQKSLRDEIGVVPQDTVLFNDTIRHNVMYGKLDATDEEIEAAAEGAQILEFIRNLPEGWNTLVGERGLKLSGGEKQRVAIARCLLKNPPVVLLDEATSALDSRTEQSVQSALNSLGKNRTCLVIAHRLGTIQHADQIVVLDQGSIVEQGTHEDLVARRGEYFAMWQAQQLKPAEESKAGGGSSSNLVDMDLS</sequence>
<feature type="transmembrane region" description="Helical" evidence="10">
    <location>
        <begin position="368"/>
        <end position="388"/>
    </location>
</feature>
<keyword evidence="6 10" id="KW-1133">Transmembrane helix</keyword>
<dbReference type="Pfam" id="PF00005">
    <property type="entry name" value="ABC_tran"/>
    <property type="match status" value="1"/>
</dbReference>
<feature type="transmembrane region" description="Helical" evidence="10">
    <location>
        <begin position="142"/>
        <end position="163"/>
    </location>
</feature>
<dbReference type="InterPro" id="IPR039421">
    <property type="entry name" value="Type_1_exporter"/>
</dbReference>
<evidence type="ECO:0000256" key="8">
    <source>
        <dbReference type="ARBA" id="ARBA00024363"/>
    </source>
</evidence>
<dbReference type="Pfam" id="PF00664">
    <property type="entry name" value="ABC_membrane"/>
    <property type="match status" value="1"/>
</dbReference>
<dbReference type="PROSITE" id="PS50929">
    <property type="entry name" value="ABC_TM1F"/>
    <property type="match status" value="1"/>
</dbReference>
<dbReference type="InterPro" id="IPR036640">
    <property type="entry name" value="ABC1_TM_sf"/>
</dbReference>
<comment type="subcellular location">
    <subcellularLocation>
        <location evidence="1">Membrane</location>
        <topology evidence="1">Multi-pass membrane protein</topology>
    </subcellularLocation>
</comment>
<feature type="transmembrane region" description="Helical" evidence="10">
    <location>
        <begin position="65"/>
        <end position="89"/>
    </location>
</feature>
<dbReference type="Gene3D" id="3.40.50.300">
    <property type="entry name" value="P-loop containing nucleotide triphosphate hydrolases"/>
    <property type="match status" value="1"/>
</dbReference>
<dbReference type="AlphaFoldDB" id="A0A7R9U7Y8"/>
<dbReference type="InterPro" id="IPR027417">
    <property type="entry name" value="P-loop_NTPase"/>
</dbReference>
<dbReference type="GO" id="GO:0016020">
    <property type="term" value="C:membrane"/>
    <property type="evidence" value="ECO:0007669"/>
    <property type="project" value="UniProtKB-SubCell"/>
</dbReference>
<reference evidence="13" key="1">
    <citation type="submission" date="2021-01" db="EMBL/GenBank/DDBJ databases">
        <authorList>
            <person name="Corre E."/>
            <person name="Pelletier E."/>
            <person name="Niang G."/>
            <person name="Scheremetjew M."/>
            <person name="Finn R."/>
            <person name="Kale V."/>
            <person name="Holt S."/>
            <person name="Cochrane G."/>
            <person name="Meng A."/>
            <person name="Brown T."/>
            <person name="Cohen L."/>
        </authorList>
    </citation>
    <scope>NUCLEOTIDE SEQUENCE</scope>
    <source>
        <strain evidence="13">CCMP2078</strain>
    </source>
</reference>
<dbReference type="GO" id="GO:0140359">
    <property type="term" value="F:ABC-type transporter activity"/>
    <property type="evidence" value="ECO:0007669"/>
    <property type="project" value="InterPro"/>
</dbReference>
<dbReference type="GO" id="GO:0016887">
    <property type="term" value="F:ATP hydrolysis activity"/>
    <property type="evidence" value="ECO:0007669"/>
    <property type="project" value="InterPro"/>
</dbReference>
<protein>
    <recommendedName>
        <fullName evidence="14">ATP-dependent transporter ycf16</fullName>
    </recommendedName>
</protein>
<dbReference type="PROSITE" id="PS00211">
    <property type="entry name" value="ABC_TRANSPORTER_1"/>
    <property type="match status" value="1"/>
</dbReference>
<dbReference type="PANTHER" id="PTHR24221">
    <property type="entry name" value="ATP-BINDING CASSETTE SUB-FAMILY B"/>
    <property type="match status" value="1"/>
</dbReference>
<dbReference type="InterPro" id="IPR017871">
    <property type="entry name" value="ABC_transporter-like_CS"/>
</dbReference>
<evidence type="ECO:0000256" key="3">
    <source>
        <dbReference type="ARBA" id="ARBA00022692"/>
    </source>
</evidence>
<dbReference type="SUPFAM" id="SSF90123">
    <property type="entry name" value="ABC transporter transmembrane region"/>
    <property type="match status" value="1"/>
</dbReference>
<feature type="domain" description="ABC transmembrane type-1" evidence="12">
    <location>
        <begin position="265"/>
        <end position="537"/>
    </location>
</feature>
<feature type="region of interest" description="Disordered" evidence="9">
    <location>
        <begin position="818"/>
        <end position="837"/>
    </location>
</feature>
<feature type="transmembrane region" description="Helical" evidence="10">
    <location>
        <begin position="251"/>
        <end position="274"/>
    </location>
</feature>
<dbReference type="PROSITE" id="PS50893">
    <property type="entry name" value="ABC_TRANSPORTER_2"/>
    <property type="match status" value="1"/>
</dbReference>
<dbReference type="InterPro" id="IPR003593">
    <property type="entry name" value="AAA+_ATPase"/>
</dbReference>
<keyword evidence="3 10" id="KW-0812">Transmembrane</keyword>
<feature type="transmembrane region" description="Helical" evidence="10">
    <location>
        <begin position="394"/>
        <end position="415"/>
    </location>
</feature>
<dbReference type="InterPro" id="IPR003439">
    <property type="entry name" value="ABC_transporter-like_ATP-bd"/>
</dbReference>
<evidence type="ECO:0000256" key="6">
    <source>
        <dbReference type="ARBA" id="ARBA00022989"/>
    </source>
</evidence>
<feature type="transmembrane region" description="Helical" evidence="10">
    <location>
        <begin position="289"/>
        <end position="306"/>
    </location>
</feature>
<dbReference type="PANTHER" id="PTHR24221:SF503">
    <property type="entry name" value="MITOCHONDRIAL POTASSIUM CHANNEL ATP-BINDING SUBUNIT"/>
    <property type="match status" value="1"/>
</dbReference>
<dbReference type="CDD" id="cd18560">
    <property type="entry name" value="ABC_6TM_ATM1_ABCB7_HMT1_ABCB6"/>
    <property type="match status" value="1"/>
</dbReference>
<dbReference type="SUPFAM" id="SSF52540">
    <property type="entry name" value="P-loop containing nucleoside triphosphate hydrolases"/>
    <property type="match status" value="1"/>
</dbReference>
<evidence type="ECO:0000259" key="12">
    <source>
        <dbReference type="PROSITE" id="PS50929"/>
    </source>
</evidence>
<keyword evidence="5" id="KW-0067">ATP-binding</keyword>
<feature type="transmembrane region" description="Helical" evidence="10">
    <location>
        <begin position="101"/>
        <end position="121"/>
    </location>
</feature>
<evidence type="ECO:0000256" key="5">
    <source>
        <dbReference type="ARBA" id="ARBA00022840"/>
    </source>
</evidence>
<keyword evidence="2" id="KW-0813">Transport</keyword>
<comment type="similarity">
    <text evidence="8">Belongs to the ABC transporter superfamily. ABCB family. Heavy Metal importer (TC 3.A.1.210) subfamily.</text>
</comment>
<dbReference type="FunFam" id="3.40.50.300:FF:000287">
    <property type="entry name" value="Multidrug ABC transporter ATP-binding protein"/>
    <property type="match status" value="1"/>
</dbReference>
<evidence type="ECO:0000259" key="11">
    <source>
        <dbReference type="PROSITE" id="PS50893"/>
    </source>
</evidence>
<proteinExistence type="inferred from homology"/>
<evidence type="ECO:0000256" key="1">
    <source>
        <dbReference type="ARBA" id="ARBA00004141"/>
    </source>
</evidence>